<dbReference type="EMBL" id="ML143386">
    <property type="protein sequence ID" value="TBU35435.1"/>
    <property type="molecule type" value="Genomic_DNA"/>
</dbReference>
<dbReference type="InterPro" id="IPR036249">
    <property type="entry name" value="Thioredoxin-like_sf"/>
</dbReference>
<dbReference type="AlphaFoldDB" id="A0A4Q9N5B7"/>
<sequence length="333" mass="37529">MAARGLGRIARLTLFSGPQCSLCDRLTSWLTPRFSLQTAKAELAKVRQQRPFELNTINIQDPGQERWKKKYVYWIPALHIEGKEVAKGRWDAQTGPVLPRLRVHEVEEWRRERLEWLDKFEPGQIRGPLLREALGLEDGDPGERVPWLPIIAMWGYPPGWVGPRDPREHVWKRIQEGLQVDDEDESEDDSFYIFAEGEPELCQLSGDGQADSRSRMPPTPDKHESDEASAASVESSARWAAYPDTYFLPSKLPIYTGQSLPALRGNPRSQLAVNKTHTADREALWQRIASPQDQSRPFDARCIQRNVATPSATNVASSPSAPAAKFRSAALAS</sequence>
<dbReference type="InterPro" id="IPR008554">
    <property type="entry name" value="Glutaredoxin-like"/>
</dbReference>
<dbReference type="InterPro" id="IPR006568">
    <property type="entry name" value="PSP_pro-rich"/>
</dbReference>
<feature type="compositionally biased region" description="Basic and acidic residues" evidence="1">
    <location>
        <begin position="210"/>
        <end position="226"/>
    </location>
</feature>
<gene>
    <name evidence="3" type="ORF">BD311DRAFT_734686</name>
</gene>
<feature type="region of interest" description="Disordered" evidence="1">
    <location>
        <begin position="202"/>
        <end position="231"/>
    </location>
</feature>
<dbReference type="PANTHER" id="PTHR33558">
    <property type="entry name" value="GLUTAREDOXIN-LIKE PROTEIN C5ORF63 HOMOLOG"/>
    <property type="match status" value="1"/>
</dbReference>
<organism evidence="3">
    <name type="scientific">Dichomitus squalens</name>
    <dbReference type="NCBI Taxonomy" id="114155"/>
    <lineage>
        <taxon>Eukaryota</taxon>
        <taxon>Fungi</taxon>
        <taxon>Dikarya</taxon>
        <taxon>Basidiomycota</taxon>
        <taxon>Agaricomycotina</taxon>
        <taxon>Agaricomycetes</taxon>
        <taxon>Polyporales</taxon>
        <taxon>Polyporaceae</taxon>
        <taxon>Dichomitus</taxon>
    </lineage>
</organism>
<evidence type="ECO:0000313" key="3">
    <source>
        <dbReference type="EMBL" id="TBU35435.1"/>
    </source>
</evidence>
<reference evidence="3" key="1">
    <citation type="submission" date="2019-01" db="EMBL/GenBank/DDBJ databases">
        <title>Draft genome sequences of three monokaryotic isolates of the white-rot basidiomycete fungus Dichomitus squalens.</title>
        <authorList>
            <consortium name="DOE Joint Genome Institute"/>
            <person name="Lopez S.C."/>
            <person name="Andreopoulos B."/>
            <person name="Pangilinan J."/>
            <person name="Lipzen A."/>
            <person name="Riley R."/>
            <person name="Ahrendt S."/>
            <person name="Ng V."/>
            <person name="Barry K."/>
            <person name="Daum C."/>
            <person name="Grigoriev I.V."/>
            <person name="Hilden K.S."/>
            <person name="Makela M.R."/>
            <person name="de Vries R.P."/>
        </authorList>
    </citation>
    <scope>NUCLEOTIDE SEQUENCE [LARGE SCALE GENOMIC DNA]</scope>
    <source>
        <strain evidence="3">OM18370.1</strain>
    </source>
</reference>
<dbReference type="Gene3D" id="3.40.30.10">
    <property type="entry name" value="Glutaredoxin"/>
    <property type="match status" value="1"/>
</dbReference>
<feature type="domain" description="PSP proline-rich" evidence="2">
    <location>
        <begin position="129"/>
        <end position="160"/>
    </location>
</feature>
<name>A0A4Q9N5B7_9APHY</name>
<dbReference type="Proteomes" id="UP000292957">
    <property type="component" value="Unassembled WGS sequence"/>
</dbReference>
<evidence type="ECO:0000256" key="1">
    <source>
        <dbReference type="SAM" id="MobiDB-lite"/>
    </source>
</evidence>
<accession>A0A4Q9N5B7</accession>
<proteinExistence type="predicted"/>
<dbReference type="Pfam" id="PF04046">
    <property type="entry name" value="PSP"/>
    <property type="match status" value="1"/>
</dbReference>
<dbReference type="SUPFAM" id="SSF52833">
    <property type="entry name" value="Thioredoxin-like"/>
    <property type="match status" value="1"/>
</dbReference>
<dbReference type="PANTHER" id="PTHR33558:SF1">
    <property type="entry name" value="GLUTAREDOXIN-LIKE PROTEIN C5ORF63 HOMOLOG"/>
    <property type="match status" value="1"/>
</dbReference>
<dbReference type="OrthoDB" id="429967at2759"/>
<evidence type="ECO:0000259" key="2">
    <source>
        <dbReference type="Pfam" id="PF04046"/>
    </source>
</evidence>
<dbReference type="Pfam" id="PF05768">
    <property type="entry name" value="Glrx-like"/>
    <property type="match status" value="1"/>
</dbReference>
<dbReference type="InterPro" id="IPR052565">
    <property type="entry name" value="Glutaredoxin-like_YDR286C"/>
</dbReference>
<protein>
    <recommendedName>
        <fullName evidence="2">PSP proline-rich domain-containing protein</fullName>
    </recommendedName>
</protein>